<dbReference type="OrthoDB" id="197155at2759"/>
<feature type="compositionally biased region" description="Acidic residues" evidence="1">
    <location>
        <begin position="364"/>
        <end position="375"/>
    </location>
</feature>
<feature type="compositionally biased region" description="Polar residues" evidence="1">
    <location>
        <begin position="305"/>
        <end position="323"/>
    </location>
</feature>
<dbReference type="EMBL" id="KZ345055">
    <property type="protein sequence ID" value="PIO76408.1"/>
    <property type="molecule type" value="Genomic_DNA"/>
</dbReference>
<evidence type="ECO:0000313" key="3">
    <source>
        <dbReference type="Proteomes" id="UP000230423"/>
    </source>
</evidence>
<sequence length="375" mass="41950">MPPSTEDCSKMCLQGFEDALRFLTKNAFDEAFAAEESYFKYLLSFRMFRVARTALGVGKLPWDMLVILSKNMSAWATAVVAPQWLRVKLQSLIDFVLMEIEYQQLRYSRFSCLLPVPEMSIRSRREAEIELSEDARKELEVIRESDRRKKVKLDTVAAVASVSNDWIWLDDIANDDSVEHVIEYSRSHDAMYEFHYLDENRQLRSFELFNVANPKRHECHSRVNTGGTMPRPVTVVAEEPEQLEQEVGCSNNSEEADSGLSGVEGHTDSGRRDACCSPVRHFPSSPRVTSRGKSQGRRHAGSGGTPTSSRKQYPVSRSGSGVTATGCGAGADVRSTSSDSEGDGADRLFVPARRQRTSSKEYDGEPEPSDTDLLV</sequence>
<reference evidence="2 3" key="1">
    <citation type="submission" date="2015-09" db="EMBL/GenBank/DDBJ databases">
        <title>Draft genome of the parasitic nematode Teladorsagia circumcincta isolate WARC Sus (inbred).</title>
        <authorList>
            <person name="Mitreva M."/>
        </authorList>
    </citation>
    <scope>NUCLEOTIDE SEQUENCE [LARGE SCALE GENOMIC DNA]</scope>
    <source>
        <strain evidence="2 3">S</strain>
    </source>
</reference>
<organism evidence="2 3">
    <name type="scientific">Teladorsagia circumcincta</name>
    <name type="common">Brown stomach worm</name>
    <name type="synonym">Ostertagia circumcincta</name>
    <dbReference type="NCBI Taxonomy" id="45464"/>
    <lineage>
        <taxon>Eukaryota</taxon>
        <taxon>Metazoa</taxon>
        <taxon>Ecdysozoa</taxon>
        <taxon>Nematoda</taxon>
        <taxon>Chromadorea</taxon>
        <taxon>Rhabditida</taxon>
        <taxon>Rhabditina</taxon>
        <taxon>Rhabditomorpha</taxon>
        <taxon>Strongyloidea</taxon>
        <taxon>Trichostrongylidae</taxon>
        <taxon>Teladorsagia</taxon>
    </lineage>
</organism>
<proteinExistence type="predicted"/>
<name>A0A2G9V1P9_TELCI</name>
<protein>
    <submittedName>
        <fullName evidence="2">Uncharacterized protein</fullName>
    </submittedName>
</protein>
<gene>
    <name evidence="2" type="ORF">TELCIR_01524</name>
</gene>
<dbReference type="AlphaFoldDB" id="A0A2G9V1P9"/>
<accession>A0A2G9V1P9</accession>
<evidence type="ECO:0000256" key="1">
    <source>
        <dbReference type="SAM" id="MobiDB-lite"/>
    </source>
</evidence>
<evidence type="ECO:0000313" key="2">
    <source>
        <dbReference type="EMBL" id="PIO76408.1"/>
    </source>
</evidence>
<dbReference type="Proteomes" id="UP000230423">
    <property type="component" value="Unassembled WGS sequence"/>
</dbReference>
<feature type="region of interest" description="Disordered" evidence="1">
    <location>
        <begin position="245"/>
        <end position="375"/>
    </location>
</feature>
<keyword evidence="3" id="KW-1185">Reference proteome</keyword>
<feature type="compositionally biased region" description="Basic and acidic residues" evidence="1">
    <location>
        <begin position="265"/>
        <end position="274"/>
    </location>
</feature>